<comment type="similarity">
    <text evidence="6">Belongs to the major facilitator superfamily. Allantoate permease family.</text>
</comment>
<evidence type="ECO:0000259" key="8">
    <source>
        <dbReference type="PROSITE" id="PS50850"/>
    </source>
</evidence>
<dbReference type="InterPro" id="IPR011701">
    <property type="entry name" value="MFS"/>
</dbReference>
<feature type="transmembrane region" description="Helical" evidence="7">
    <location>
        <begin position="280"/>
        <end position="300"/>
    </location>
</feature>
<feature type="transmembrane region" description="Helical" evidence="7">
    <location>
        <begin position="211"/>
        <end position="231"/>
    </location>
</feature>
<keyword evidence="5 7" id="KW-0472">Membrane</keyword>
<evidence type="ECO:0000256" key="6">
    <source>
        <dbReference type="ARBA" id="ARBA00037968"/>
    </source>
</evidence>
<keyword evidence="10" id="KW-1185">Reference proteome</keyword>
<dbReference type="GO" id="GO:0016020">
    <property type="term" value="C:membrane"/>
    <property type="evidence" value="ECO:0007669"/>
    <property type="project" value="UniProtKB-SubCell"/>
</dbReference>
<sequence>MATSFEPDTTADAKLADEQTKMDIENFDIGETYAHPSAAEEKALLRKIDLHLMPLMLFSYFLQFLDKSSLNYSAIMGIRTDTKLVGQQYSWLSSAFYFGYLIANYPASVGLVKLPMGKFLCGSIIAWAIVLACHGAANNFIGLCVLRVLLGITESTVSPGFSLLTGIWYKPSEHAWRHGIWFLGNGIANTLGGLMAYGILHISGSLSPWRWLFIIFGLITFFWGIVLIFALPDSPLTARFLTAREREVADRRPQQQQHSFKSTTWSWPQFYEALQDPKSWLLALMIGVASITNGVVSNFGTLIVNSFGYNQFNTILLGMPSGGFQMAAVLLATYSASRIRKSRLIIIITGYLLAILGILLVKELPTTNKIGRLFGYWMMIVFSSAFPLMLSLIASNTAGFTKKATVNAMFFIAYCAGNIGGPQLFVATEAPRYPTAYNGMIACLCVTTAMAVVLRQYMDWENKRRDKEQGLYIDPEPKYTADVEEINLAAERIVLTDWENRSFRYYL</sequence>
<keyword evidence="2" id="KW-0813">Transport</keyword>
<dbReference type="PANTHER" id="PTHR43791:SF103">
    <property type="entry name" value="MAJOR FACILITATOR SUPERFAMILY (MFS) PROFILE DOMAIN-CONTAINING PROTEIN-RELATED"/>
    <property type="match status" value="1"/>
</dbReference>
<dbReference type="SUPFAM" id="SSF103473">
    <property type="entry name" value="MFS general substrate transporter"/>
    <property type="match status" value="1"/>
</dbReference>
<evidence type="ECO:0000256" key="3">
    <source>
        <dbReference type="ARBA" id="ARBA00022692"/>
    </source>
</evidence>
<feature type="transmembrane region" description="Helical" evidence="7">
    <location>
        <begin position="344"/>
        <end position="361"/>
    </location>
</feature>
<reference evidence="9 10" key="1">
    <citation type="journal article" date="2018" name="IMA Fungus">
        <title>IMA Genome-F 9: Draft genome sequence of Annulohypoxylon stygium, Aspergillus mulundensis, Berkeleyomyces basicola (syn. Thielaviopsis basicola), Ceratocystis smalleyi, two Cercospora beticola strains, Coleophoma cylindrospora, Fusarium fracticaudum, Phialophora cf. hyalina, and Morchella septimelata.</title>
        <authorList>
            <person name="Wingfield B.D."/>
            <person name="Bills G.F."/>
            <person name="Dong Y."/>
            <person name="Huang W."/>
            <person name="Nel W.J."/>
            <person name="Swalarsk-Parry B.S."/>
            <person name="Vaghefi N."/>
            <person name="Wilken P.M."/>
            <person name="An Z."/>
            <person name="de Beer Z.W."/>
            <person name="De Vos L."/>
            <person name="Chen L."/>
            <person name="Duong T.A."/>
            <person name="Gao Y."/>
            <person name="Hammerbacher A."/>
            <person name="Kikkert J.R."/>
            <person name="Li Y."/>
            <person name="Li H."/>
            <person name="Li K."/>
            <person name="Li Q."/>
            <person name="Liu X."/>
            <person name="Ma X."/>
            <person name="Naidoo K."/>
            <person name="Pethybridge S.J."/>
            <person name="Sun J."/>
            <person name="Steenkamp E.T."/>
            <person name="van der Nest M.A."/>
            <person name="van Wyk S."/>
            <person name="Wingfield M.J."/>
            <person name="Xiong C."/>
            <person name="Yue Q."/>
            <person name="Zhang X."/>
        </authorList>
    </citation>
    <scope>NUCLEOTIDE SEQUENCE [LARGE SCALE GENOMIC DNA]</scope>
    <source>
        <strain evidence="9 10">BP6252</strain>
    </source>
</reference>
<feature type="domain" description="Major facilitator superfamily (MFS) profile" evidence="8">
    <location>
        <begin position="52"/>
        <end position="463"/>
    </location>
</feature>
<evidence type="ECO:0000313" key="10">
    <source>
        <dbReference type="Proteomes" id="UP000256645"/>
    </source>
</evidence>
<feature type="transmembrane region" description="Helical" evidence="7">
    <location>
        <begin position="180"/>
        <end position="199"/>
    </location>
</feature>
<dbReference type="EMBL" id="PDLM01000016">
    <property type="protein sequence ID" value="RDW59904.1"/>
    <property type="molecule type" value="Genomic_DNA"/>
</dbReference>
<protein>
    <submittedName>
        <fullName evidence="9">MFS allantoate transporter-like protein</fullName>
    </submittedName>
</protein>
<dbReference type="Gene3D" id="1.20.1250.20">
    <property type="entry name" value="MFS general substrate transporter like domains"/>
    <property type="match status" value="2"/>
</dbReference>
<dbReference type="Pfam" id="PF07690">
    <property type="entry name" value="MFS_1"/>
    <property type="match status" value="1"/>
</dbReference>
<dbReference type="InterPro" id="IPR020846">
    <property type="entry name" value="MFS_dom"/>
</dbReference>
<feature type="transmembrane region" description="Helical" evidence="7">
    <location>
        <begin position="89"/>
        <end position="107"/>
    </location>
</feature>
<evidence type="ECO:0000256" key="2">
    <source>
        <dbReference type="ARBA" id="ARBA00022448"/>
    </source>
</evidence>
<dbReference type="AlphaFoldDB" id="A0A3D8QEP9"/>
<feature type="transmembrane region" description="Helical" evidence="7">
    <location>
        <begin position="312"/>
        <end position="332"/>
    </location>
</feature>
<feature type="transmembrane region" description="Helical" evidence="7">
    <location>
        <begin position="406"/>
        <end position="425"/>
    </location>
</feature>
<dbReference type="CDD" id="cd17327">
    <property type="entry name" value="MFS_FEN2_like"/>
    <property type="match status" value="1"/>
</dbReference>
<comment type="caution">
    <text evidence="9">The sequence shown here is derived from an EMBL/GenBank/DDBJ whole genome shotgun (WGS) entry which is preliminary data.</text>
</comment>
<evidence type="ECO:0000256" key="5">
    <source>
        <dbReference type="ARBA" id="ARBA00023136"/>
    </source>
</evidence>
<evidence type="ECO:0000313" key="9">
    <source>
        <dbReference type="EMBL" id="RDW59904.1"/>
    </source>
</evidence>
<dbReference type="GO" id="GO:0022857">
    <property type="term" value="F:transmembrane transporter activity"/>
    <property type="evidence" value="ECO:0007669"/>
    <property type="project" value="InterPro"/>
</dbReference>
<keyword evidence="4 7" id="KW-1133">Transmembrane helix</keyword>
<proteinExistence type="inferred from homology"/>
<dbReference type="PROSITE" id="PS50850">
    <property type="entry name" value="MFS"/>
    <property type="match status" value="1"/>
</dbReference>
<name>A0A3D8QEP9_9HELO</name>
<dbReference type="InterPro" id="IPR036259">
    <property type="entry name" value="MFS_trans_sf"/>
</dbReference>
<feature type="transmembrane region" description="Helical" evidence="7">
    <location>
        <begin position="437"/>
        <end position="457"/>
    </location>
</feature>
<dbReference type="FunFam" id="1.20.1250.20:FF:000064">
    <property type="entry name" value="MFS allantoate transporter"/>
    <property type="match status" value="1"/>
</dbReference>
<organism evidence="9 10">
    <name type="scientific">Coleophoma cylindrospora</name>
    <dbReference type="NCBI Taxonomy" id="1849047"/>
    <lineage>
        <taxon>Eukaryota</taxon>
        <taxon>Fungi</taxon>
        <taxon>Dikarya</taxon>
        <taxon>Ascomycota</taxon>
        <taxon>Pezizomycotina</taxon>
        <taxon>Leotiomycetes</taxon>
        <taxon>Helotiales</taxon>
        <taxon>Dermateaceae</taxon>
        <taxon>Coleophoma</taxon>
    </lineage>
</organism>
<accession>A0A3D8QEP9</accession>
<feature type="transmembrane region" description="Helical" evidence="7">
    <location>
        <begin position="119"/>
        <end position="137"/>
    </location>
</feature>
<evidence type="ECO:0000256" key="1">
    <source>
        <dbReference type="ARBA" id="ARBA00004141"/>
    </source>
</evidence>
<evidence type="ECO:0000256" key="4">
    <source>
        <dbReference type="ARBA" id="ARBA00022989"/>
    </source>
</evidence>
<feature type="transmembrane region" description="Helical" evidence="7">
    <location>
        <begin position="373"/>
        <end position="394"/>
    </location>
</feature>
<comment type="subcellular location">
    <subcellularLocation>
        <location evidence="1">Membrane</location>
        <topology evidence="1">Multi-pass membrane protein</topology>
    </subcellularLocation>
</comment>
<keyword evidence="3 7" id="KW-0812">Transmembrane</keyword>
<dbReference type="Proteomes" id="UP000256645">
    <property type="component" value="Unassembled WGS sequence"/>
</dbReference>
<evidence type="ECO:0000256" key="7">
    <source>
        <dbReference type="SAM" id="Phobius"/>
    </source>
</evidence>
<dbReference type="PANTHER" id="PTHR43791">
    <property type="entry name" value="PERMEASE-RELATED"/>
    <property type="match status" value="1"/>
</dbReference>
<gene>
    <name evidence="9" type="ORF">BP6252_12991</name>
</gene>
<dbReference type="OrthoDB" id="6730379at2759"/>